<dbReference type="OrthoDB" id="9762614at2"/>
<dbReference type="RefSeq" id="WP_092753601.1">
    <property type="nucleotide sequence ID" value="NZ_FOCG01000001.1"/>
</dbReference>
<dbReference type="PANTHER" id="PTHR42899:SF1">
    <property type="entry name" value="SPERMATOGENESIS-ASSOCIATED PROTEIN 20"/>
    <property type="match status" value="1"/>
</dbReference>
<keyword evidence="3" id="KW-1185">Reference proteome</keyword>
<evidence type="ECO:0000313" key="2">
    <source>
        <dbReference type="EMBL" id="SEM78315.1"/>
    </source>
</evidence>
<sequence length="677" mass="77931">MAPDNKKTNRLIAEKSPYLLQHAYNPVDWYPWGDEAFARAQKENKPIFLSIGYSTCHWCHVMERESFEDDEVAAMLNRNFIAIKVDKEERPDIDSVYMNVCQALTGSGGWPMTILMTPNQQPLFAGTYFPKHTRYQIPGLMEILEAVSQQWKQEKDKLLESAGKIVEYMKRQEQQTSDGILSKALVEQAYNLLLKSFDPQYGGFGKAPKFPTPHNLMFLLRWSVLEREKNALLMVEKTLKQMYKGGMFDHVGFGFSRYSTDERWLVPHFEKMLYDNALLAITYLETYQLTKNELYRRIAEKTLLYVQREMMSEKGGFYCAQDADSEGIEGKYYVLEPREVIEILGEDEGAYFNGYFDITPQGNFEGSNIPNLIGNYAYSKSDERIEALCKKIYDYRLTRTKLHKDDKILTSWNSLMIGAFAKAYQVLGNEIYLQTAEKAMEFTTQNLTLKDGRLSVRYRDGETMGIGYLDDYAFTAWASLELYEATFKAEYLEKSLFYIQQITELFADEENGGFFLYGKDNQNLILRPKETYDGAIPSGNSVTGYVLIRLAKLTGEPRLEELAEKQLNFLTSGMEHYPAGFSFGLMAAMLALYPTREVVCVAKNQEDLHILKEVLRKHFLPNTVVLVKKPTEDDSTGQILEFLQDYGLKDGKTAYYICENNTCTPPITDLNELEKRL</sequence>
<proteinExistence type="predicted"/>
<name>A0A1H8B5T9_9FIRM</name>
<dbReference type="InterPro" id="IPR024705">
    <property type="entry name" value="Ssp411"/>
</dbReference>
<dbReference type="InterPro" id="IPR036249">
    <property type="entry name" value="Thioredoxin-like_sf"/>
</dbReference>
<dbReference type="PIRSF" id="PIRSF006402">
    <property type="entry name" value="UCP006402_thioredoxin"/>
    <property type="match status" value="1"/>
</dbReference>
<dbReference type="SUPFAM" id="SSF52833">
    <property type="entry name" value="Thioredoxin-like"/>
    <property type="match status" value="1"/>
</dbReference>
<protein>
    <recommendedName>
        <fullName evidence="1">Spermatogenesis-associated protein 20-like TRX domain-containing protein</fullName>
    </recommendedName>
</protein>
<organism evidence="2 3">
    <name type="scientific">Hydrogenoanaerobacterium saccharovorans</name>
    <dbReference type="NCBI Taxonomy" id="474960"/>
    <lineage>
        <taxon>Bacteria</taxon>
        <taxon>Bacillati</taxon>
        <taxon>Bacillota</taxon>
        <taxon>Clostridia</taxon>
        <taxon>Eubacteriales</taxon>
        <taxon>Oscillospiraceae</taxon>
        <taxon>Hydrogenoanaerobacterium</taxon>
    </lineage>
</organism>
<dbReference type="CDD" id="cd02955">
    <property type="entry name" value="SSP411"/>
    <property type="match status" value="1"/>
</dbReference>
<dbReference type="InterPro" id="IPR012341">
    <property type="entry name" value="6hp_glycosidase-like_sf"/>
</dbReference>
<dbReference type="Gene3D" id="1.50.10.10">
    <property type="match status" value="1"/>
</dbReference>
<dbReference type="STRING" id="474960.SAMN05216180_1734"/>
<dbReference type="InterPro" id="IPR004879">
    <property type="entry name" value="Ssp411-like_TRX"/>
</dbReference>
<dbReference type="EMBL" id="FOCG01000001">
    <property type="protein sequence ID" value="SEM78315.1"/>
    <property type="molecule type" value="Genomic_DNA"/>
</dbReference>
<feature type="domain" description="Spermatogenesis-associated protein 20-like TRX" evidence="1">
    <location>
        <begin position="8"/>
        <end position="169"/>
    </location>
</feature>
<dbReference type="GO" id="GO:0005975">
    <property type="term" value="P:carbohydrate metabolic process"/>
    <property type="evidence" value="ECO:0007669"/>
    <property type="project" value="InterPro"/>
</dbReference>
<dbReference type="PANTHER" id="PTHR42899">
    <property type="entry name" value="SPERMATOGENESIS-ASSOCIATED PROTEIN 20"/>
    <property type="match status" value="1"/>
</dbReference>
<dbReference type="Gene3D" id="3.40.30.10">
    <property type="entry name" value="Glutaredoxin"/>
    <property type="match status" value="1"/>
</dbReference>
<gene>
    <name evidence="2" type="ORF">SAMN05216180_1734</name>
</gene>
<dbReference type="Pfam" id="PF03190">
    <property type="entry name" value="Thioredox_DsbH"/>
    <property type="match status" value="1"/>
</dbReference>
<evidence type="ECO:0000259" key="1">
    <source>
        <dbReference type="Pfam" id="PF03190"/>
    </source>
</evidence>
<dbReference type="Proteomes" id="UP000199158">
    <property type="component" value="Unassembled WGS sequence"/>
</dbReference>
<accession>A0A1H8B5T9</accession>
<dbReference type="SUPFAM" id="SSF48208">
    <property type="entry name" value="Six-hairpin glycosidases"/>
    <property type="match status" value="1"/>
</dbReference>
<evidence type="ECO:0000313" key="3">
    <source>
        <dbReference type="Proteomes" id="UP000199158"/>
    </source>
</evidence>
<reference evidence="2 3" key="1">
    <citation type="submission" date="2016-10" db="EMBL/GenBank/DDBJ databases">
        <authorList>
            <person name="de Groot N.N."/>
        </authorList>
    </citation>
    <scope>NUCLEOTIDE SEQUENCE [LARGE SCALE GENOMIC DNA]</scope>
    <source>
        <strain evidence="2 3">CGMCC 1.5070</strain>
    </source>
</reference>
<dbReference type="AlphaFoldDB" id="A0A1H8B5T9"/>
<dbReference type="InterPro" id="IPR008928">
    <property type="entry name" value="6-hairpin_glycosidase_sf"/>
</dbReference>